<dbReference type="InterPro" id="IPR036737">
    <property type="entry name" value="OmpA-like_sf"/>
</dbReference>
<dbReference type="CDD" id="cd07185">
    <property type="entry name" value="OmpA_C-like"/>
    <property type="match status" value="1"/>
</dbReference>
<dbReference type="AlphaFoldDB" id="A0A1H1AF68"/>
<dbReference type="GO" id="GO:0009279">
    <property type="term" value="C:cell outer membrane"/>
    <property type="evidence" value="ECO:0007669"/>
    <property type="project" value="UniProtKB-SubCell"/>
</dbReference>
<evidence type="ECO:0000256" key="3">
    <source>
        <dbReference type="ARBA" id="ARBA00023237"/>
    </source>
</evidence>
<dbReference type="SUPFAM" id="SSF103088">
    <property type="entry name" value="OmpA-like"/>
    <property type="match status" value="1"/>
</dbReference>
<dbReference type="PROSITE" id="PS51123">
    <property type="entry name" value="OMPA_2"/>
    <property type="match status" value="1"/>
</dbReference>
<reference evidence="8" key="1">
    <citation type="submission" date="2016-10" db="EMBL/GenBank/DDBJ databases">
        <authorList>
            <person name="Varghese N."/>
        </authorList>
    </citation>
    <scope>NUCLEOTIDE SEQUENCE [LARGE SCALE GENOMIC DNA]</scope>
    <source>
        <strain evidence="8">GAS106B</strain>
    </source>
</reference>
<keyword evidence="3" id="KW-0998">Cell outer membrane</keyword>
<proteinExistence type="predicted"/>
<evidence type="ECO:0000259" key="6">
    <source>
        <dbReference type="PROSITE" id="PS51123"/>
    </source>
</evidence>
<feature type="domain" description="OmpA-like" evidence="6">
    <location>
        <begin position="44"/>
        <end position="160"/>
    </location>
</feature>
<name>A0A1H1AF68_9BURK</name>
<keyword evidence="2 4" id="KW-0472">Membrane</keyword>
<evidence type="ECO:0000256" key="4">
    <source>
        <dbReference type="PROSITE-ProRule" id="PRU00473"/>
    </source>
</evidence>
<protein>
    <submittedName>
        <fullName evidence="7">Outer membrane protein OmpA</fullName>
    </submittedName>
</protein>
<dbReference type="PROSITE" id="PS51257">
    <property type="entry name" value="PROKAR_LIPOPROTEIN"/>
    <property type="match status" value="1"/>
</dbReference>
<dbReference type="EMBL" id="FNKP01000001">
    <property type="protein sequence ID" value="SDQ38304.1"/>
    <property type="molecule type" value="Genomic_DNA"/>
</dbReference>
<evidence type="ECO:0000256" key="1">
    <source>
        <dbReference type="ARBA" id="ARBA00004442"/>
    </source>
</evidence>
<dbReference type="Proteomes" id="UP000183487">
    <property type="component" value="Unassembled WGS sequence"/>
</dbReference>
<dbReference type="InterPro" id="IPR006664">
    <property type="entry name" value="OMP_bac"/>
</dbReference>
<dbReference type="RefSeq" id="WP_074763424.1">
    <property type="nucleotide sequence ID" value="NZ_FNKP01000001.1"/>
</dbReference>
<feature type="chain" id="PRO_5010357204" evidence="5">
    <location>
        <begin position="19"/>
        <end position="168"/>
    </location>
</feature>
<sequence length="168" mass="17909">MRTVLSVTACALSAVLMAGCAAPLNRDTETSLNKAVGIEVASVAEGVAVKLPESALFEFNQSDLRGDATAVVNRSAVLLQRSRKPIVVEGYTDNVGTLEYNQQLSEARATSVGYALVERGVAIDRVRTKGNAYNNPVASNDTPEGRALNRRTEIIVRGESVDTLMGKK</sequence>
<evidence type="ECO:0000256" key="2">
    <source>
        <dbReference type="ARBA" id="ARBA00023136"/>
    </source>
</evidence>
<organism evidence="7 8">
    <name type="scientific">Paraburkholderia fungorum</name>
    <dbReference type="NCBI Taxonomy" id="134537"/>
    <lineage>
        <taxon>Bacteria</taxon>
        <taxon>Pseudomonadati</taxon>
        <taxon>Pseudomonadota</taxon>
        <taxon>Betaproteobacteria</taxon>
        <taxon>Burkholderiales</taxon>
        <taxon>Burkholderiaceae</taxon>
        <taxon>Paraburkholderia</taxon>
    </lineage>
</organism>
<evidence type="ECO:0000313" key="7">
    <source>
        <dbReference type="EMBL" id="SDQ38304.1"/>
    </source>
</evidence>
<dbReference type="PANTHER" id="PTHR30329">
    <property type="entry name" value="STATOR ELEMENT OF FLAGELLAR MOTOR COMPLEX"/>
    <property type="match status" value="1"/>
</dbReference>
<comment type="subcellular location">
    <subcellularLocation>
        <location evidence="1">Cell outer membrane</location>
    </subcellularLocation>
</comment>
<dbReference type="InterPro" id="IPR006665">
    <property type="entry name" value="OmpA-like"/>
</dbReference>
<dbReference type="Gene3D" id="3.30.1330.60">
    <property type="entry name" value="OmpA-like domain"/>
    <property type="match status" value="1"/>
</dbReference>
<feature type="signal peptide" evidence="5">
    <location>
        <begin position="1"/>
        <end position="18"/>
    </location>
</feature>
<dbReference type="PRINTS" id="PR01021">
    <property type="entry name" value="OMPADOMAIN"/>
</dbReference>
<dbReference type="Pfam" id="PF00691">
    <property type="entry name" value="OmpA"/>
    <property type="match status" value="1"/>
</dbReference>
<keyword evidence="5" id="KW-0732">Signal</keyword>
<keyword evidence="8" id="KW-1185">Reference proteome</keyword>
<dbReference type="OrthoDB" id="9782229at2"/>
<dbReference type="InterPro" id="IPR050330">
    <property type="entry name" value="Bact_OuterMem_StrucFunc"/>
</dbReference>
<evidence type="ECO:0000313" key="8">
    <source>
        <dbReference type="Proteomes" id="UP000183487"/>
    </source>
</evidence>
<dbReference type="PANTHER" id="PTHR30329:SF21">
    <property type="entry name" value="LIPOPROTEIN YIAD-RELATED"/>
    <property type="match status" value="1"/>
</dbReference>
<evidence type="ECO:0000256" key="5">
    <source>
        <dbReference type="SAM" id="SignalP"/>
    </source>
</evidence>
<accession>A0A1H1AF68</accession>
<gene>
    <name evidence="7" type="ORF">SAMN05443245_1164</name>
</gene>